<reference evidence="7 8" key="2">
    <citation type="journal article" date="2018" name="Plant J.">
        <title>The Physcomitrella patens chromosome-scale assembly reveals moss genome structure and evolution.</title>
        <authorList>
            <person name="Lang D."/>
            <person name="Ullrich K.K."/>
            <person name="Murat F."/>
            <person name="Fuchs J."/>
            <person name="Jenkins J."/>
            <person name="Haas F.B."/>
            <person name="Piednoel M."/>
            <person name="Gundlach H."/>
            <person name="Van Bel M."/>
            <person name="Meyberg R."/>
            <person name="Vives C."/>
            <person name="Morata J."/>
            <person name="Symeonidi A."/>
            <person name="Hiss M."/>
            <person name="Muchero W."/>
            <person name="Kamisugi Y."/>
            <person name="Saleh O."/>
            <person name="Blanc G."/>
            <person name="Decker E.L."/>
            <person name="van Gessel N."/>
            <person name="Grimwood J."/>
            <person name="Hayes R.D."/>
            <person name="Graham S.W."/>
            <person name="Gunter L.E."/>
            <person name="McDaniel S.F."/>
            <person name="Hoernstein S.N.W."/>
            <person name="Larsson A."/>
            <person name="Li F.W."/>
            <person name="Perroud P.F."/>
            <person name="Phillips J."/>
            <person name="Ranjan P."/>
            <person name="Rokshar D.S."/>
            <person name="Rothfels C.J."/>
            <person name="Schneider L."/>
            <person name="Shu S."/>
            <person name="Stevenson D.W."/>
            <person name="Thummler F."/>
            <person name="Tillich M."/>
            <person name="Villarreal Aguilar J.C."/>
            <person name="Widiez T."/>
            <person name="Wong G.K."/>
            <person name="Wymore A."/>
            <person name="Zhang Y."/>
            <person name="Zimmer A.D."/>
            <person name="Quatrano R.S."/>
            <person name="Mayer K.F.X."/>
            <person name="Goodstein D."/>
            <person name="Casacuberta J.M."/>
            <person name="Vandepoele K."/>
            <person name="Reski R."/>
            <person name="Cuming A.C."/>
            <person name="Tuskan G.A."/>
            <person name="Maumus F."/>
            <person name="Salse J."/>
            <person name="Schmutz J."/>
            <person name="Rensing S.A."/>
        </authorList>
    </citation>
    <scope>NUCLEOTIDE SEQUENCE [LARGE SCALE GENOMIC DNA]</scope>
    <source>
        <strain evidence="7 8">cv. Gransden 2004</strain>
    </source>
</reference>
<dbReference type="FunFam" id="2.60.40.640:FF:000023">
    <property type="entry name" value="Vacuolar protein sorting-associated protein 26"/>
    <property type="match status" value="1"/>
</dbReference>
<evidence type="ECO:0000256" key="5">
    <source>
        <dbReference type="ARBA" id="ARBA00093280"/>
    </source>
</evidence>
<sequence>MLTSLTVFGDRVFEDHVQFPLRASYGGPLLFASITALQVFLTCASRSLDLKLFRWIGVSCFCLQEFWDGSSRVVYYKAEYAKMSVVIKLNRVDRVYRPPDVIGGTIIVDTPSSVSHQGVRLTAVGHIMLQLSPRQVGVFEALYKSVKPIELMHKVVDIQAPGKLPRGETEIPFAISLETPKGGKLFESFHGAYINIQYLLTAELIRGYLQKQMSSMIEFMVEERNEQIPRGLIESTTVNFYITHDTQKHMISPVLRSGGFKITGRVVTQCSLSEYVTGELTVEHSCVPISSIDLQLLRVESVAASDRTATETSEIQSTQVADGDVCRGLAVPIYMVLPRLLTCPTLATGAFSLEFELSIVVTFEVGLSRHALLYDPNATKMVSANETLPLRLMRI</sequence>
<reference evidence="7" key="3">
    <citation type="submission" date="2020-12" db="UniProtKB">
        <authorList>
            <consortium name="EnsemblPlants"/>
        </authorList>
    </citation>
    <scope>IDENTIFICATION</scope>
</reference>
<dbReference type="Gramene" id="Pp3c1_6570V3.6">
    <property type="protein sequence ID" value="Pp3c1_6570V3.6"/>
    <property type="gene ID" value="Pp3c1_6570"/>
</dbReference>
<evidence type="ECO:0000256" key="6">
    <source>
        <dbReference type="ARBA" id="ARBA00093474"/>
    </source>
</evidence>
<protein>
    <recommendedName>
        <fullName evidence="4">Vacuolar protein sorting-associated protein 26C</fullName>
    </recommendedName>
</protein>
<reference evidence="7 8" key="1">
    <citation type="journal article" date="2008" name="Science">
        <title>The Physcomitrella genome reveals evolutionary insights into the conquest of land by plants.</title>
        <authorList>
            <person name="Rensing S."/>
            <person name="Lang D."/>
            <person name="Zimmer A."/>
            <person name="Terry A."/>
            <person name="Salamov A."/>
            <person name="Shapiro H."/>
            <person name="Nishiyama T."/>
            <person name="Perroud P.-F."/>
            <person name="Lindquist E."/>
            <person name="Kamisugi Y."/>
            <person name="Tanahashi T."/>
            <person name="Sakakibara K."/>
            <person name="Fujita T."/>
            <person name="Oishi K."/>
            <person name="Shin-I T."/>
            <person name="Kuroki Y."/>
            <person name="Toyoda A."/>
            <person name="Suzuki Y."/>
            <person name="Hashimoto A."/>
            <person name="Yamaguchi K."/>
            <person name="Sugano A."/>
            <person name="Kohara Y."/>
            <person name="Fujiyama A."/>
            <person name="Anterola A."/>
            <person name="Aoki S."/>
            <person name="Ashton N."/>
            <person name="Barbazuk W.B."/>
            <person name="Barker E."/>
            <person name="Bennetzen J."/>
            <person name="Bezanilla M."/>
            <person name="Blankenship R."/>
            <person name="Cho S.H."/>
            <person name="Dutcher S."/>
            <person name="Estelle M."/>
            <person name="Fawcett J.A."/>
            <person name="Gundlach H."/>
            <person name="Hanada K."/>
            <person name="Heyl A."/>
            <person name="Hicks K.A."/>
            <person name="Hugh J."/>
            <person name="Lohr M."/>
            <person name="Mayer K."/>
            <person name="Melkozernov A."/>
            <person name="Murata T."/>
            <person name="Nelson D."/>
            <person name="Pils B."/>
            <person name="Prigge M."/>
            <person name="Reiss B."/>
            <person name="Renner T."/>
            <person name="Rombauts S."/>
            <person name="Rushton P."/>
            <person name="Sanderfoot A."/>
            <person name="Schween G."/>
            <person name="Shiu S.-H."/>
            <person name="Stueber K."/>
            <person name="Theodoulou F.L."/>
            <person name="Tu H."/>
            <person name="Van de Peer Y."/>
            <person name="Verrier P.J."/>
            <person name="Waters E."/>
            <person name="Wood A."/>
            <person name="Yang L."/>
            <person name="Cove D."/>
            <person name="Cuming A."/>
            <person name="Hasebe M."/>
            <person name="Lucas S."/>
            <person name="Mishler D.B."/>
            <person name="Reski R."/>
            <person name="Grigoriev I."/>
            <person name="Quatrano R.S."/>
            <person name="Boore J.L."/>
        </authorList>
    </citation>
    <scope>NUCLEOTIDE SEQUENCE [LARGE SCALE GENOMIC DNA]</scope>
    <source>
        <strain evidence="7 8">cv. Gransden 2004</strain>
    </source>
</reference>
<organism evidence="7 8">
    <name type="scientific">Physcomitrium patens</name>
    <name type="common">Spreading-leaved earth moss</name>
    <name type="synonym">Physcomitrella patens</name>
    <dbReference type="NCBI Taxonomy" id="3218"/>
    <lineage>
        <taxon>Eukaryota</taxon>
        <taxon>Viridiplantae</taxon>
        <taxon>Streptophyta</taxon>
        <taxon>Embryophyta</taxon>
        <taxon>Bryophyta</taxon>
        <taxon>Bryophytina</taxon>
        <taxon>Bryopsida</taxon>
        <taxon>Funariidae</taxon>
        <taxon>Funariales</taxon>
        <taxon>Funariaceae</taxon>
        <taxon>Physcomitrium</taxon>
    </lineage>
</organism>
<dbReference type="EMBL" id="ABEU02000001">
    <property type="status" value="NOT_ANNOTATED_CDS"/>
    <property type="molecule type" value="Genomic_DNA"/>
</dbReference>
<evidence type="ECO:0000313" key="7">
    <source>
        <dbReference type="EnsemblPlants" id="Pp3c1_6570V3.6"/>
    </source>
</evidence>
<dbReference type="FunFam" id="2.60.40.640:FF:000009">
    <property type="entry name" value="Down syndrome critical region protein 3"/>
    <property type="match status" value="1"/>
</dbReference>
<dbReference type="GO" id="GO:0006886">
    <property type="term" value="P:intracellular protein transport"/>
    <property type="evidence" value="ECO:0000318"/>
    <property type="project" value="GO_Central"/>
</dbReference>
<dbReference type="Proteomes" id="UP000006727">
    <property type="component" value="Chromosome 1"/>
</dbReference>
<evidence type="ECO:0000256" key="3">
    <source>
        <dbReference type="ARBA" id="ARBA00022753"/>
    </source>
</evidence>
<keyword evidence="3" id="KW-0967">Endosome</keyword>
<name>A0A7I4BXN1_PHYPA</name>
<evidence type="ECO:0000256" key="1">
    <source>
        <dbReference type="ARBA" id="ARBA00004177"/>
    </source>
</evidence>
<dbReference type="Gene3D" id="2.60.40.640">
    <property type="match status" value="2"/>
</dbReference>
<comment type="function">
    <text evidence="5">Component of the commander complex that is essential for endosomal recycling of transmembrane cargos; the commander complex is composed of the CCC subcomplex and the retriever subcomplex. Component of the retriever complex, which is a heterotrimeric complex related to retromer cargo-selective complex (CSC) and essential for retromer-independent retrieval and recycling of numerous cargos such as integrin alpha-5/beta-1 (ITGA5:ITGB1). The recruitment of the retriever complex to the endosomal membrane involves CCC and WASH complexes. In the endosomes, drives the retriever and recycling of NxxY-motif-containing cargo proteins by coupling to SNX17, a cargo essential for the homeostatic maintenance of numerous cell surface proteins associated with processes that include cell migration, cell adhesion, nutrient supply and cell signaling.</text>
</comment>
<comment type="subunit">
    <text evidence="6">Component of the commander complex that is essential for endosomal recycling of transmembrane cargos; the commander complex is composed of the CCC subcomplex and the retriever subcomplex. Component of the heterotrimeric retriever complex consisting of VPS26C, VPS29 and VPS35L; within the complex interacts with VPS35L. Interacts with SNX17 (via C-terminus); the interaction is direct and associates SNX17 with the retriever complex. Interacts with SNX31; the interaction is direct.</text>
</comment>
<comment type="similarity">
    <text evidence="2">Belongs to the VPS26 family.</text>
</comment>
<dbReference type="InterPro" id="IPR028934">
    <property type="entry name" value="Vps26-related"/>
</dbReference>
<dbReference type="Pfam" id="PF03643">
    <property type="entry name" value="Vps26"/>
    <property type="match status" value="1"/>
</dbReference>
<dbReference type="EnsemblPlants" id="Pp3c1_6570V3.6">
    <property type="protein sequence ID" value="Pp3c1_6570V3.6"/>
    <property type="gene ID" value="Pp3c1_6570"/>
</dbReference>
<evidence type="ECO:0000313" key="8">
    <source>
        <dbReference type="Proteomes" id="UP000006727"/>
    </source>
</evidence>
<proteinExistence type="inferred from homology"/>
<dbReference type="InterPro" id="IPR014752">
    <property type="entry name" value="Arrestin-like_C"/>
</dbReference>
<evidence type="ECO:0000256" key="2">
    <source>
        <dbReference type="ARBA" id="ARBA00009100"/>
    </source>
</evidence>
<keyword evidence="8" id="KW-1185">Reference proteome</keyword>
<comment type="subcellular location">
    <subcellularLocation>
        <location evidence="1">Endosome</location>
    </subcellularLocation>
</comment>
<dbReference type="FunCoup" id="A0A7I4BXN1">
    <property type="interactions" value="3093"/>
</dbReference>
<dbReference type="PANTHER" id="PTHR12233">
    <property type="entry name" value="VACUOLAR PROTEIN SORTING 26 RELATED"/>
    <property type="match status" value="1"/>
</dbReference>
<evidence type="ECO:0000256" key="4">
    <source>
        <dbReference type="ARBA" id="ARBA00067597"/>
    </source>
</evidence>
<dbReference type="InParanoid" id="A0A7I4BXN1"/>
<gene>
    <name evidence="7" type="primary">LOC112290675</name>
</gene>
<dbReference type="AlphaFoldDB" id="A0A7I4BXN1"/>
<dbReference type="GO" id="GO:0005768">
    <property type="term" value="C:endosome"/>
    <property type="evidence" value="ECO:0000318"/>
    <property type="project" value="GO_Central"/>
</dbReference>
<accession>A0A7I4BXN1</accession>